<accession>A0A0C9VZ57</accession>
<dbReference type="CDD" id="cd12809">
    <property type="entry name" value="Esterase_713_like-2"/>
    <property type="match status" value="1"/>
</dbReference>
<dbReference type="OrthoDB" id="9978720at2759"/>
<name>A0A0C9VZ57_SPHS4</name>
<dbReference type="Proteomes" id="UP000054279">
    <property type="component" value="Unassembled WGS sequence"/>
</dbReference>
<evidence type="ECO:0000256" key="1">
    <source>
        <dbReference type="SAM" id="SignalP"/>
    </source>
</evidence>
<feature type="chain" id="PRO_5002221995" description="AB hydrolase-1 domain-containing protein" evidence="1">
    <location>
        <begin position="23"/>
        <end position="382"/>
    </location>
</feature>
<gene>
    <name evidence="3" type="ORF">M422DRAFT_169176</name>
</gene>
<dbReference type="InterPro" id="IPR029058">
    <property type="entry name" value="AB_hydrolase_fold"/>
</dbReference>
<dbReference type="PANTHER" id="PTHR43194:SF4">
    <property type="entry name" value="AB HYDROLASE-1 DOMAIN-CONTAINING PROTEIN"/>
    <property type="match status" value="1"/>
</dbReference>
<dbReference type="SUPFAM" id="SSF53474">
    <property type="entry name" value="alpha/beta-Hydrolases"/>
    <property type="match status" value="1"/>
</dbReference>
<dbReference type="HOGENOM" id="CLU_038297_1_0_1"/>
<evidence type="ECO:0000313" key="3">
    <source>
        <dbReference type="EMBL" id="KIJ43836.1"/>
    </source>
</evidence>
<dbReference type="InterPro" id="IPR000073">
    <property type="entry name" value="AB_hydrolase_1"/>
</dbReference>
<feature type="signal peptide" evidence="1">
    <location>
        <begin position="1"/>
        <end position="22"/>
    </location>
</feature>
<dbReference type="AlphaFoldDB" id="A0A0C9VZ57"/>
<keyword evidence="1" id="KW-0732">Signal</keyword>
<protein>
    <recommendedName>
        <fullName evidence="2">AB hydrolase-1 domain-containing protein</fullName>
    </recommendedName>
</protein>
<keyword evidence="4" id="KW-1185">Reference proteome</keyword>
<dbReference type="Pfam" id="PF12697">
    <property type="entry name" value="Abhydrolase_6"/>
    <property type="match status" value="1"/>
</dbReference>
<evidence type="ECO:0000259" key="2">
    <source>
        <dbReference type="Pfam" id="PF12697"/>
    </source>
</evidence>
<dbReference type="EMBL" id="KN837120">
    <property type="protein sequence ID" value="KIJ43836.1"/>
    <property type="molecule type" value="Genomic_DNA"/>
</dbReference>
<organism evidence="3 4">
    <name type="scientific">Sphaerobolus stellatus (strain SS14)</name>
    <dbReference type="NCBI Taxonomy" id="990650"/>
    <lineage>
        <taxon>Eukaryota</taxon>
        <taxon>Fungi</taxon>
        <taxon>Dikarya</taxon>
        <taxon>Basidiomycota</taxon>
        <taxon>Agaricomycotina</taxon>
        <taxon>Agaricomycetes</taxon>
        <taxon>Phallomycetidae</taxon>
        <taxon>Geastrales</taxon>
        <taxon>Sphaerobolaceae</taxon>
        <taxon>Sphaerobolus</taxon>
    </lineage>
</organism>
<dbReference type="InterPro" id="IPR050228">
    <property type="entry name" value="Carboxylesterase_BioH"/>
</dbReference>
<dbReference type="Gene3D" id="3.40.50.1820">
    <property type="entry name" value="alpha/beta hydrolase"/>
    <property type="match status" value="1"/>
</dbReference>
<evidence type="ECO:0000313" key="4">
    <source>
        <dbReference type="Proteomes" id="UP000054279"/>
    </source>
</evidence>
<proteinExistence type="predicted"/>
<sequence>MPRLLKLFLTYSLLKIFYSCNGAVNIPNPQVGTLHRRTYFYVGQAYVPAGPNAVNPSSMADGQMYVEHLVPERITQSLPILFIHGHAMTGTNLLNTPDGRSGWADYFLSKGYELYIVDQPARARSAYQSNLDGDQDVFDTFTVEERFTATQLIKAWPKAVLHTQWPGNGSVGDPVFDAFYAGSVPSLHSDLTSSLKIKAAGSSLLDQIGPVILLSHSQSGPFGWVLADARPSKIKAIVAIEPTGPPFQNAGTLGTAAARPWGVTETPLVYSPPALTPESILRNIVESAPGLNYTCWQQIEPARKLINLAHVPVLMITSESGEHSNYDGCTARYLTQAGVPIQHLRLEDVGIHGNGHMMFMEKNSAEIVQEVVEPWIFAQSKA</sequence>
<feature type="domain" description="AB hydrolase-1" evidence="2">
    <location>
        <begin position="80"/>
        <end position="369"/>
    </location>
</feature>
<dbReference type="PANTHER" id="PTHR43194">
    <property type="entry name" value="HYDROLASE ALPHA/BETA FOLD FAMILY"/>
    <property type="match status" value="1"/>
</dbReference>
<reference evidence="3 4" key="1">
    <citation type="submission" date="2014-06" db="EMBL/GenBank/DDBJ databases">
        <title>Evolutionary Origins and Diversification of the Mycorrhizal Mutualists.</title>
        <authorList>
            <consortium name="DOE Joint Genome Institute"/>
            <consortium name="Mycorrhizal Genomics Consortium"/>
            <person name="Kohler A."/>
            <person name="Kuo A."/>
            <person name="Nagy L.G."/>
            <person name="Floudas D."/>
            <person name="Copeland A."/>
            <person name="Barry K.W."/>
            <person name="Cichocki N."/>
            <person name="Veneault-Fourrey C."/>
            <person name="LaButti K."/>
            <person name="Lindquist E.A."/>
            <person name="Lipzen A."/>
            <person name="Lundell T."/>
            <person name="Morin E."/>
            <person name="Murat C."/>
            <person name="Riley R."/>
            <person name="Ohm R."/>
            <person name="Sun H."/>
            <person name="Tunlid A."/>
            <person name="Henrissat B."/>
            <person name="Grigoriev I.V."/>
            <person name="Hibbett D.S."/>
            <person name="Martin F."/>
        </authorList>
    </citation>
    <scope>NUCLEOTIDE SEQUENCE [LARGE SCALE GENOMIC DNA]</scope>
    <source>
        <strain evidence="3 4">SS14</strain>
    </source>
</reference>